<dbReference type="AlphaFoldDB" id="A0A2V3Y093"/>
<evidence type="ECO:0000313" key="2">
    <source>
        <dbReference type="EMBL" id="PXX51537.1"/>
    </source>
</evidence>
<keyword evidence="3" id="KW-1185">Reference proteome</keyword>
<evidence type="ECO:0000256" key="1">
    <source>
        <dbReference type="SAM" id="SignalP"/>
    </source>
</evidence>
<feature type="signal peptide" evidence="1">
    <location>
        <begin position="1"/>
        <end position="19"/>
    </location>
</feature>
<name>A0A2V3Y093_9FIRM</name>
<comment type="caution">
    <text evidence="2">The sequence shown here is derived from an EMBL/GenBank/DDBJ whole genome shotgun (WGS) entry which is preliminary data.</text>
</comment>
<organism evidence="2 3">
    <name type="scientific">Hungatella effluvii</name>
    <dbReference type="NCBI Taxonomy" id="1096246"/>
    <lineage>
        <taxon>Bacteria</taxon>
        <taxon>Bacillati</taxon>
        <taxon>Bacillota</taxon>
        <taxon>Clostridia</taxon>
        <taxon>Lachnospirales</taxon>
        <taxon>Lachnospiraceae</taxon>
        <taxon>Hungatella</taxon>
    </lineage>
</organism>
<dbReference type="Proteomes" id="UP000248057">
    <property type="component" value="Unassembled WGS sequence"/>
</dbReference>
<gene>
    <name evidence="2" type="ORF">DFR60_110244</name>
</gene>
<accession>A0A2V3Y093</accession>
<proteinExistence type="predicted"/>
<dbReference type="EMBL" id="QJKD01000010">
    <property type="protein sequence ID" value="PXX51537.1"/>
    <property type="molecule type" value="Genomic_DNA"/>
</dbReference>
<keyword evidence="1" id="KW-0732">Signal</keyword>
<reference evidence="2 3" key="1">
    <citation type="submission" date="2018-05" db="EMBL/GenBank/DDBJ databases">
        <title>Genomic Encyclopedia of Type Strains, Phase IV (KMG-IV): sequencing the most valuable type-strain genomes for metagenomic binning, comparative biology and taxonomic classification.</title>
        <authorList>
            <person name="Goeker M."/>
        </authorList>
    </citation>
    <scope>NUCLEOTIDE SEQUENCE [LARGE SCALE GENOMIC DNA]</scope>
    <source>
        <strain evidence="2 3">DSM 24995</strain>
    </source>
</reference>
<feature type="chain" id="PRO_5039603492" evidence="1">
    <location>
        <begin position="20"/>
        <end position="703"/>
    </location>
</feature>
<protein>
    <submittedName>
        <fullName evidence="2">Uncharacterized protein</fullName>
    </submittedName>
</protein>
<evidence type="ECO:0000313" key="3">
    <source>
        <dbReference type="Proteomes" id="UP000248057"/>
    </source>
</evidence>
<dbReference type="PROSITE" id="PS51257">
    <property type="entry name" value="PROKAR_LIPOPROTEIN"/>
    <property type="match status" value="1"/>
</dbReference>
<sequence>MRKASVVCILLAVLAAALSGCTSNPKEYGTQKMPAGISQTVIYDGTLASKEENRFKAEITLQDVVRGTDAEDVFAAAGGYASYHEPLEMGDDQELLVARFTFTLTDWPGDSPVELGQRDVNMFKLISEDGNPYDYFLQRRFVKGNLFGDASVGSTQTGCLFYLVDKEDEKPNIVFMPSVNEGVWFKTSLTGSDRKLVDEPIMVSDWLNAGEKDIAFSMGTFNTPLPIGEYGYMYCQSPRFGEYEIEIRVDEILRGSEVDEQLNRLDSYGYYSRNLKDNQEFLLVKLTVNAPSVDMLEESYLDFYVGDCRVINSNTGQEYDFEDSLDFMDDSITAIMPGGSSEGWFGYVIDKNDPSPMMLYQSLNDKILYFKLDQAYELPDDQEPYVSVIPKQNPIRDTSSAKGEWKNPYGLEDTIKLDYNPSSAYRQNAPFAGNIQVLEAYRGEAAAYFLEDDYYSDHYQNAYMDPVVLKIKVKVDSMETDAAPSFDGRNFTVLSGRGGVIGNPVLPQSVFKKDGIDRVYQGGTVEGYVGFLVPKDLEFMEITYGDIYDRIDTAWIDLEFSEEHPEEMDMSADLGIYSYIAEKENYDSAILYEVEVVNGQVTGCNEKTTYFYAGRQDSFLEDLEQYESRIGELDELNGINGKVESDSVSHTISIILEVDFDQVNPENIISIFESPYYILKDENGKPSWKKAKESLENNGYIFR</sequence>